<reference evidence="2 3" key="1">
    <citation type="submission" date="2024-11" db="EMBL/GenBank/DDBJ databases">
        <title>A near-complete genome assembly of Cinchona calisaya.</title>
        <authorList>
            <person name="Lian D.C."/>
            <person name="Zhao X.W."/>
            <person name="Wei L."/>
        </authorList>
    </citation>
    <scope>NUCLEOTIDE SEQUENCE [LARGE SCALE GENOMIC DNA]</scope>
    <source>
        <tissue evidence="2">Nenye</tissue>
    </source>
</reference>
<accession>A0ABD2ZI62</accession>
<evidence type="ECO:0000313" key="3">
    <source>
        <dbReference type="Proteomes" id="UP001630127"/>
    </source>
</evidence>
<feature type="compositionally biased region" description="Acidic residues" evidence="1">
    <location>
        <begin position="1"/>
        <end position="12"/>
    </location>
</feature>
<evidence type="ECO:0000313" key="2">
    <source>
        <dbReference type="EMBL" id="KAL3519136.1"/>
    </source>
</evidence>
<proteinExistence type="predicted"/>
<dbReference type="Proteomes" id="UP001630127">
    <property type="component" value="Unassembled WGS sequence"/>
</dbReference>
<gene>
    <name evidence="2" type="ORF">ACH5RR_021725</name>
</gene>
<sequence length="225" mass="24488">MHASSSEDDFSELDPPVAGNSATQLKLVTEKRETFVDHNDTSKLDVNRKSSPKVDTSCSVSVKNIPSTVGLSDLVQAISMFGKVSSACIRSVPDGLDCCDVDFESNTGVVFAGVITVESIHLPIRPLHSSEIVSIRIQGIGKGTTDPTIHSIYKSINELDGLAKVLCPSIVITEVQVITCMAKLQIINEFCLQKVMEIYWNGSRDGFPEYVEKCSQYCLKIGTLN</sequence>
<name>A0ABD2ZI62_9GENT</name>
<dbReference type="EMBL" id="JBJUIK010000009">
    <property type="protein sequence ID" value="KAL3519136.1"/>
    <property type="molecule type" value="Genomic_DNA"/>
</dbReference>
<feature type="region of interest" description="Disordered" evidence="1">
    <location>
        <begin position="1"/>
        <end position="23"/>
    </location>
</feature>
<keyword evidence="3" id="KW-1185">Reference proteome</keyword>
<comment type="caution">
    <text evidence="2">The sequence shown here is derived from an EMBL/GenBank/DDBJ whole genome shotgun (WGS) entry which is preliminary data.</text>
</comment>
<protein>
    <recommendedName>
        <fullName evidence="4">RRM domain-containing protein</fullName>
    </recommendedName>
</protein>
<dbReference type="AlphaFoldDB" id="A0ABD2ZI62"/>
<evidence type="ECO:0008006" key="4">
    <source>
        <dbReference type="Google" id="ProtNLM"/>
    </source>
</evidence>
<organism evidence="2 3">
    <name type="scientific">Cinchona calisaya</name>
    <dbReference type="NCBI Taxonomy" id="153742"/>
    <lineage>
        <taxon>Eukaryota</taxon>
        <taxon>Viridiplantae</taxon>
        <taxon>Streptophyta</taxon>
        <taxon>Embryophyta</taxon>
        <taxon>Tracheophyta</taxon>
        <taxon>Spermatophyta</taxon>
        <taxon>Magnoliopsida</taxon>
        <taxon>eudicotyledons</taxon>
        <taxon>Gunneridae</taxon>
        <taxon>Pentapetalae</taxon>
        <taxon>asterids</taxon>
        <taxon>lamiids</taxon>
        <taxon>Gentianales</taxon>
        <taxon>Rubiaceae</taxon>
        <taxon>Cinchonoideae</taxon>
        <taxon>Cinchoneae</taxon>
        <taxon>Cinchona</taxon>
    </lineage>
</organism>
<dbReference type="CDD" id="cd00590">
    <property type="entry name" value="RRM_SF"/>
    <property type="match status" value="1"/>
</dbReference>
<evidence type="ECO:0000256" key="1">
    <source>
        <dbReference type="SAM" id="MobiDB-lite"/>
    </source>
</evidence>
<dbReference type="SUPFAM" id="SSF54928">
    <property type="entry name" value="RNA-binding domain, RBD"/>
    <property type="match status" value="1"/>
</dbReference>
<dbReference type="InterPro" id="IPR035979">
    <property type="entry name" value="RBD_domain_sf"/>
</dbReference>